<proteinExistence type="predicted"/>
<feature type="compositionally biased region" description="Polar residues" evidence="5">
    <location>
        <begin position="588"/>
        <end position="602"/>
    </location>
</feature>
<dbReference type="Proteomes" id="UP001358417">
    <property type="component" value="Unassembled WGS sequence"/>
</dbReference>
<feature type="region of interest" description="Disordered" evidence="5">
    <location>
        <begin position="239"/>
        <end position="294"/>
    </location>
</feature>
<feature type="compositionally biased region" description="Pro residues" evidence="5">
    <location>
        <begin position="38"/>
        <end position="56"/>
    </location>
</feature>
<keyword evidence="1" id="KW-0479">Metal-binding</keyword>
<reference evidence="7 8" key="1">
    <citation type="submission" date="2023-08" db="EMBL/GenBank/DDBJ databases">
        <title>Black Yeasts Isolated from many extreme environments.</title>
        <authorList>
            <person name="Coleine C."/>
            <person name="Stajich J.E."/>
            <person name="Selbmann L."/>
        </authorList>
    </citation>
    <scope>NUCLEOTIDE SEQUENCE [LARGE SCALE GENOMIC DNA]</scope>
    <source>
        <strain evidence="7 8">CCFEE 5792</strain>
    </source>
</reference>
<dbReference type="RefSeq" id="XP_064708678.1">
    <property type="nucleotide sequence ID" value="XM_064855089.1"/>
</dbReference>
<feature type="compositionally biased region" description="Polar residues" evidence="5">
    <location>
        <begin position="687"/>
        <end position="704"/>
    </location>
</feature>
<sequence>MALPTASATTNSFNPGLAISNNTSSLFLGAPQRSWMQPPDPQFPTPPTQYRPPQPVRRPSKKRTPSHNAVPSDLPPNPPPQHSLPATVSPPASPRQDSTLPILVDSVQTHSTQHQAAGTIPIPPALSMAVSPSTGDILTTRVRSFLQEFWGGDLHYGLPPNYQTLISNEELMNRYSSFCNKLKNAGGSSSHVWNSNGTGILDLAMRTHHGHLSPFALRQASHDVENWTFQDGHDPILKSTERASEPSQQEVPETARSRKRPSMADQSNTRHTRSRDDWPIQLPTPSPNTSPVPQSTIAWKQRYNSAIRNLQSTGTRPVDQQPVNDIPRLEMLRDACNADDVFYIMTHAVFCAWSAGHEDLLKPLSLTNEQRSGLAILEQILGSQRSLTREVATMFLHFADPRTCFNSSSFLTSWTNIQLFLVALNTHFHPVRAFLQSRAYPPHPQEVCSWFVLPSPVLQRAIHQSYLRDLSPDLPYMAKAMELFLQEIVSPAVATSQEHRDKLWRDHFEHLFHLRTLHVQNLHSTQSGAGVHQQQMQQSVAFNQRVFLSYQNQAATTSVSNTASHVNPFPVAVDGSSDATRTRPMKQMPNTQARKTLPSYRSGNPPPSAQDQRRPPRFHNPPTMYPSQRVQYPAGNTTLTPVQYQHLALSPGLPGNVNLLVNLDTRPAAPSTTAAGQVQRSRPRPASWTSNPAPQALTGQSQRQPQTLITSGRFFPASANPQDLLRTFAQPAPERRAIHQADTHSPTYCRHLDLPDWQQFRYYRYVEDVVLMPQPIDIHSGLMTWALELAPDLMADKVKTTLTIGETGLRRCVVADGSAQFRLKCIARESLDGADGKSKAEAATTPNTWPKCVPVSINDDFGVDFRRKAQYGVDISTDITDLLHDGPNMVKLSVSFTPQEKSIVYQMGVEIIRIASHEKVALMPQTMSSEQVKASIISTMSRKGQEDDELVVVDPVISIDTVDPFTSKLWVTPVRGKLCRHREAFDLEAFLQSRTSRVKGSTVTNPDQWKCPICKTDARPQSLVIDGFLLEVRAQLETQNLLETKAILVKEDGTWDAKTEAPLTSSKGSESTAADKQDAKASTGPVKVDWTPSIPRQDTVIILDDDT</sequence>
<dbReference type="PANTHER" id="PTHR10782">
    <property type="entry name" value="ZINC FINGER MIZ DOMAIN-CONTAINING PROTEIN"/>
    <property type="match status" value="1"/>
</dbReference>
<dbReference type="GeneID" id="89979710"/>
<name>A0AAV9NHR3_9EURO</name>
<keyword evidence="2 4" id="KW-0863">Zinc-finger</keyword>
<protein>
    <recommendedName>
        <fullName evidence="6">SP-RING-type domain-containing protein</fullName>
    </recommendedName>
</protein>
<feature type="compositionally biased region" description="Polar residues" evidence="5">
    <location>
        <begin position="1062"/>
        <end position="1072"/>
    </location>
</feature>
<evidence type="ECO:0000256" key="3">
    <source>
        <dbReference type="ARBA" id="ARBA00022833"/>
    </source>
</evidence>
<comment type="caution">
    <text evidence="7">The sequence shown here is derived from an EMBL/GenBank/DDBJ whole genome shotgun (WGS) entry which is preliminary data.</text>
</comment>
<dbReference type="GO" id="GO:0008270">
    <property type="term" value="F:zinc ion binding"/>
    <property type="evidence" value="ECO:0007669"/>
    <property type="project" value="UniProtKB-KW"/>
</dbReference>
<feature type="region of interest" description="Disordered" evidence="5">
    <location>
        <begin position="670"/>
        <end position="704"/>
    </location>
</feature>
<dbReference type="AlphaFoldDB" id="A0AAV9NHR3"/>
<dbReference type="InterPro" id="IPR004181">
    <property type="entry name" value="Znf_MIZ"/>
</dbReference>
<feature type="compositionally biased region" description="Pro residues" evidence="5">
    <location>
        <begin position="73"/>
        <end position="82"/>
    </location>
</feature>
<dbReference type="PANTHER" id="PTHR10782:SF4">
    <property type="entry name" value="TONALLI, ISOFORM E"/>
    <property type="match status" value="1"/>
</dbReference>
<dbReference type="GO" id="GO:0000785">
    <property type="term" value="C:chromatin"/>
    <property type="evidence" value="ECO:0007669"/>
    <property type="project" value="TreeGrafter"/>
</dbReference>
<feature type="compositionally biased region" description="Polar residues" evidence="5">
    <location>
        <begin position="670"/>
        <end position="680"/>
    </location>
</feature>
<dbReference type="InterPro" id="IPR013083">
    <property type="entry name" value="Znf_RING/FYVE/PHD"/>
</dbReference>
<dbReference type="PROSITE" id="PS51044">
    <property type="entry name" value="ZF_SP_RING"/>
    <property type="match status" value="1"/>
</dbReference>
<dbReference type="GO" id="GO:0016925">
    <property type="term" value="P:protein sumoylation"/>
    <property type="evidence" value="ECO:0007669"/>
    <property type="project" value="TreeGrafter"/>
</dbReference>
<feature type="region of interest" description="Disordered" evidence="5">
    <location>
        <begin position="1059"/>
        <end position="1092"/>
    </location>
</feature>
<dbReference type="Gene3D" id="3.30.40.10">
    <property type="entry name" value="Zinc/RING finger domain, C3HC4 (zinc finger)"/>
    <property type="match status" value="1"/>
</dbReference>
<accession>A0AAV9NHR3</accession>
<evidence type="ECO:0000256" key="1">
    <source>
        <dbReference type="ARBA" id="ARBA00022723"/>
    </source>
</evidence>
<keyword evidence="3" id="KW-0862">Zinc</keyword>
<evidence type="ECO:0000313" key="7">
    <source>
        <dbReference type="EMBL" id="KAK5057560.1"/>
    </source>
</evidence>
<dbReference type="GO" id="GO:0061665">
    <property type="term" value="F:SUMO ligase activity"/>
    <property type="evidence" value="ECO:0007669"/>
    <property type="project" value="TreeGrafter"/>
</dbReference>
<gene>
    <name evidence="7" type="ORF">LTR84_011560</name>
</gene>
<evidence type="ECO:0000313" key="8">
    <source>
        <dbReference type="Proteomes" id="UP001358417"/>
    </source>
</evidence>
<dbReference type="EMBL" id="JAVRRD010000006">
    <property type="protein sequence ID" value="KAK5057560.1"/>
    <property type="molecule type" value="Genomic_DNA"/>
</dbReference>
<feature type="compositionally biased region" description="Polar residues" evidence="5">
    <location>
        <begin position="1"/>
        <end position="26"/>
    </location>
</feature>
<keyword evidence="8" id="KW-1185">Reference proteome</keyword>
<feature type="domain" description="SP-RING-type" evidence="6">
    <location>
        <begin position="947"/>
        <end position="1038"/>
    </location>
</feature>
<evidence type="ECO:0000256" key="5">
    <source>
        <dbReference type="SAM" id="MobiDB-lite"/>
    </source>
</evidence>
<evidence type="ECO:0000256" key="2">
    <source>
        <dbReference type="ARBA" id="ARBA00022771"/>
    </source>
</evidence>
<evidence type="ECO:0000259" key="6">
    <source>
        <dbReference type="PROSITE" id="PS51044"/>
    </source>
</evidence>
<organism evidence="7 8">
    <name type="scientific">Exophiala bonariae</name>
    <dbReference type="NCBI Taxonomy" id="1690606"/>
    <lineage>
        <taxon>Eukaryota</taxon>
        <taxon>Fungi</taxon>
        <taxon>Dikarya</taxon>
        <taxon>Ascomycota</taxon>
        <taxon>Pezizomycotina</taxon>
        <taxon>Eurotiomycetes</taxon>
        <taxon>Chaetothyriomycetidae</taxon>
        <taxon>Chaetothyriales</taxon>
        <taxon>Herpotrichiellaceae</taxon>
        <taxon>Exophiala</taxon>
    </lineage>
</organism>
<feature type="region of interest" description="Disordered" evidence="5">
    <location>
        <begin position="560"/>
        <end position="628"/>
    </location>
</feature>
<evidence type="ECO:0000256" key="4">
    <source>
        <dbReference type="PROSITE-ProRule" id="PRU00452"/>
    </source>
</evidence>
<feature type="region of interest" description="Disordered" evidence="5">
    <location>
        <begin position="1"/>
        <end position="98"/>
    </location>
</feature>